<dbReference type="GO" id="GO:0051537">
    <property type="term" value="F:2 iron, 2 sulfur cluster binding"/>
    <property type="evidence" value="ECO:0007669"/>
    <property type="project" value="UniProtKB-UniRule"/>
</dbReference>
<keyword evidence="9 10" id="KW-0496">Mitochondrion</keyword>
<evidence type="ECO:0000259" key="12">
    <source>
        <dbReference type="Pfam" id="PF20922"/>
    </source>
</evidence>
<dbReference type="Proteomes" id="UP000306102">
    <property type="component" value="Unassembled WGS sequence"/>
</dbReference>
<evidence type="ECO:0000256" key="3">
    <source>
        <dbReference type="ARBA" id="ARBA00022485"/>
    </source>
</evidence>
<evidence type="ECO:0000256" key="9">
    <source>
        <dbReference type="ARBA" id="ARBA00023128"/>
    </source>
</evidence>
<gene>
    <name evidence="13" type="ORF">TEA_028215</name>
</gene>
<dbReference type="Pfam" id="PF05093">
    <property type="entry name" value="CIAPIN1"/>
    <property type="match status" value="1"/>
</dbReference>
<accession>A0A4V3WKL1</accession>
<comment type="domain">
    <text evidence="10">The N-terminal domain has structural similarity with S-adenosyl-L-methionine-dependent methyltransferases, but does not bind S-adenosyl-L-methionine. It is required for correct assembly of the 2 Fe-S clusters.</text>
</comment>
<comment type="domain">
    <text evidence="10">The twin Cx2C motifs are involved in the recognition by the mitochondrial MIA40-ERV1 disulfide relay system. The formation of 2 disulfide bonds in the Cx2C motifs through dithiol/disulfide exchange reactions effectively traps the protein in the mitochondrial intermembrane space.</text>
</comment>
<evidence type="ECO:0000256" key="7">
    <source>
        <dbReference type="ARBA" id="ARBA00023004"/>
    </source>
</evidence>
<reference evidence="13 14" key="1">
    <citation type="journal article" date="2018" name="Proc. Natl. Acad. Sci. U.S.A.">
        <title>Draft genome sequence of Camellia sinensis var. sinensis provides insights into the evolution of the tea genome and tea quality.</title>
        <authorList>
            <person name="Wei C."/>
            <person name="Yang H."/>
            <person name="Wang S."/>
            <person name="Zhao J."/>
            <person name="Liu C."/>
            <person name="Gao L."/>
            <person name="Xia E."/>
            <person name="Lu Y."/>
            <person name="Tai Y."/>
            <person name="She G."/>
            <person name="Sun J."/>
            <person name="Cao H."/>
            <person name="Tong W."/>
            <person name="Gao Q."/>
            <person name="Li Y."/>
            <person name="Deng W."/>
            <person name="Jiang X."/>
            <person name="Wang W."/>
            <person name="Chen Q."/>
            <person name="Zhang S."/>
            <person name="Li H."/>
            <person name="Wu J."/>
            <person name="Wang P."/>
            <person name="Li P."/>
            <person name="Shi C."/>
            <person name="Zheng F."/>
            <person name="Jian J."/>
            <person name="Huang B."/>
            <person name="Shan D."/>
            <person name="Shi M."/>
            <person name="Fang C."/>
            <person name="Yue Y."/>
            <person name="Li F."/>
            <person name="Li D."/>
            <person name="Wei S."/>
            <person name="Han B."/>
            <person name="Jiang C."/>
            <person name="Yin Y."/>
            <person name="Xia T."/>
            <person name="Zhang Z."/>
            <person name="Bennetzen J.L."/>
            <person name="Zhao S."/>
            <person name="Wan X."/>
        </authorList>
    </citation>
    <scope>NUCLEOTIDE SEQUENCE [LARGE SCALE GENOMIC DNA]</scope>
    <source>
        <strain evidence="14">cv. Shuchazao</strain>
        <tissue evidence="13">Leaf</tissue>
    </source>
</reference>
<evidence type="ECO:0000256" key="10">
    <source>
        <dbReference type="HAMAP-Rule" id="MF_03115"/>
    </source>
</evidence>
<evidence type="ECO:0000259" key="11">
    <source>
        <dbReference type="Pfam" id="PF05093"/>
    </source>
</evidence>
<comment type="caution">
    <text evidence="10">Lacks conserved residue(s) required for the propagation of feature annotation.</text>
</comment>
<feature type="binding site" evidence="10">
    <location>
        <position position="299"/>
    </location>
    <ligand>
        <name>[4Fe-4S] cluster</name>
        <dbReference type="ChEBI" id="CHEBI:49883"/>
    </ligand>
</feature>
<proteinExistence type="inferred from homology"/>
<evidence type="ECO:0000256" key="8">
    <source>
        <dbReference type="ARBA" id="ARBA00023014"/>
    </source>
</evidence>
<dbReference type="InterPro" id="IPR049011">
    <property type="entry name" value="Anamorsin_N_metazoan"/>
</dbReference>
<feature type="binding site" evidence="10">
    <location>
        <position position="288"/>
    </location>
    <ligand>
        <name>[4Fe-4S] cluster</name>
        <dbReference type="ChEBI" id="CHEBI:49883"/>
    </ligand>
</feature>
<comment type="cofactor">
    <cofactor evidence="10">
        <name>[2Fe-2S] cluster</name>
        <dbReference type="ChEBI" id="CHEBI:190135"/>
    </cofactor>
</comment>
<feature type="region of interest" description="Fe-S binding site B" evidence="10">
    <location>
        <begin position="285"/>
        <end position="299"/>
    </location>
</feature>
<dbReference type="Gene3D" id="3.40.50.150">
    <property type="entry name" value="Vaccinia Virus protein VP39"/>
    <property type="match status" value="1"/>
</dbReference>
<comment type="subcellular location">
    <subcellularLocation>
        <location evidence="10">Cytoplasm</location>
    </subcellularLocation>
    <subcellularLocation>
        <location evidence="10">Mitochondrion intermembrane space</location>
    </subcellularLocation>
</comment>
<protein>
    <recommendedName>
        <fullName evidence="10">Anamorsin homolog</fullName>
    </recommendedName>
    <alternativeName>
        <fullName evidence="10">Fe-S cluster assembly protein DRE2 homolog</fullName>
    </alternativeName>
</protein>
<keyword evidence="8 10" id="KW-0411">Iron-sulfur</keyword>
<dbReference type="GO" id="GO:0016226">
    <property type="term" value="P:iron-sulfur cluster assembly"/>
    <property type="evidence" value="ECO:0007669"/>
    <property type="project" value="UniProtKB-UniRule"/>
</dbReference>
<evidence type="ECO:0000256" key="1">
    <source>
        <dbReference type="ARBA" id="ARBA00001966"/>
    </source>
</evidence>
<evidence type="ECO:0000256" key="5">
    <source>
        <dbReference type="ARBA" id="ARBA00022714"/>
    </source>
</evidence>
<sequence>MVKLTETIFFFFFFFVGFEKDNTLLPFSSVSNLSIRALEHGSPIIPGGLGDLAMQSSVLALTDLAVLPISAVLNAIKMIKNEGVEQIDPLIITQASLLSQLPVDLSSVDTIIFICRSFEFPGDQLFGEISRVLKPAGMVLLQQYSESAKGQMITSSLERKLLVAGFLDVQVFPVKSVLPSEVVQSVGIKARKPSWKIGSSFSLKSKPTKSLPKVQIDDDMDLIDEDSLLTEEDLKKPQLPPIGDCEVGSTRKACKNCSCGRAEEEEKVQKLGLTMDQLDNPQSACGSCGLGDAFRCGTCPYRGLPPFKLGDKLTFKRLKLDVSLVCWGSDSTRLSLSVNECLLHMFDVV</sequence>
<name>A0A4V3WKL1_CAMSN</name>
<dbReference type="HAMAP" id="MF_03115">
    <property type="entry name" value="Anamorsin"/>
    <property type="match status" value="1"/>
</dbReference>
<comment type="subunit">
    <text evidence="10">Monomer.</text>
</comment>
<comment type="domain">
    <text evidence="10">The C-terminal domain binds 2 Fe-S clusters but is otherwise mostly in an intrinsically disordered conformation.</text>
</comment>
<feature type="domain" description="Anamorsin C-terminal" evidence="11">
    <location>
        <begin position="245"/>
        <end position="314"/>
    </location>
</feature>
<dbReference type="Pfam" id="PF20922">
    <property type="entry name" value="Anamorsin_N"/>
    <property type="match status" value="1"/>
</dbReference>
<feature type="binding site" evidence="10">
    <location>
        <position position="257"/>
    </location>
    <ligand>
        <name>[2Fe-2S] cluster</name>
        <dbReference type="ChEBI" id="CHEBI:190135"/>
    </ligand>
</feature>
<evidence type="ECO:0000256" key="4">
    <source>
        <dbReference type="ARBA" id="ARBA00022490"/>
    </source>
</evidence>
<evidence type="ECO:0000256" key="6">
    <source>
        <dbReference type="ARBA" id="ARBA00022723"/>
    </source>
</evidence>
<feature type="binding site" evidence="10">
    <location>
        <position position="285"/>
    </location>
    <ligand>
        <name>[4Fe-4S] cluster</name>
        <dbReference type="ChEBI" id="CHEBI:49883"/>
    </ligand>
</feature>
<evidence type="ECO:0000256" key="2">
    <source>
        <dbReference type="ARBA" id="ARBA00008169"/>
    </source>
</evidence>
<evidence type="ECO:0000313" key="14">
    <source>
        <dbReference type="Proteomes" id="UP000306102"/>
    </source>
</evidence>
<feature type="domain" description="Anamorsin N-terminal" evidence="12">
    <location>
        <begin position="94"/>
        <end position="200"/>
    </location>
</feature>
<dbReference type="InterPro" id="IPR046408">
    <property type="entry name" value="CIAPIN1"/>
</dbReference>
<feature type="binding site" evidence="10">
    <location>
        <position position="245"/>
    </location>
    <ligand>
        <name>[2Fe-2S] cluster</name>
        <dbReference type="ChEBI" id="CHEBI:190135"/>
    </ligand>
</feature>
<dbReference type="GO" id="GO:0005758">
    <property type="term" value="C:mitochondrial intermembrane space"/>
    <property type="evidence" value="ECO:0007669"/>
    <property type="project" value="UniProtKB-SubCell"/>
</dbReference>
<dbReference type="InterPro" id="IPR007785">
    <property type="entry name" value="Anamorsin"/>
</dbReference>
<dbReference type="InterPro" id="IPR029063">
    <property type="entry name" value="SAM-dependent_MTases_sf"/>
</dbReference>
<keyword evidence="14" id="KW-1185">Reference proteome</keyword>
<keyword evidence="3 10" id="KW-0004">4Fe-4S</keyword>
<dbReference type="GO" id="GO:0009055">
    <property type="term" value="F:electron transfer activity"/>
    <property type="evidence" value="ECO:0007669"/>
    <property type="project" value="UniProtKB-UniRule"/>
</dbReference>
<organism evidence="13 14">
    <name type="scientific">Camellia sinensis var. sinensis</name>
    <name type="common">China tea</name>
    <dbReference type="NCBI Taxonomy" id="542762"/>
    <lineage>
        <taxon>Eukaryota</taxon>
        <taxon>Viridiplantae</taxon>
        <taxon>Streptophyta</taxon>
        <taxon>Embryophyta</taxon>
        <taxon>Tracheophyta</taxon>
        <taxon>Spermatophyta</taxon>
        <taxon>Magnoliopsida</taxon>
        <taxon>eudicotyledons</taxon>
        <taxon>Gunneridae</taxon>
        <taxon>Pentapetalae</taxon>
        <taxon>asterids</taxon>
        <taxon>Ericales</taxon>
        <taxon>Theaceae</taxon>
        <taxon>Camellia</taxon>
    </lineage>
</organism>
<keyword evidence="4 10" id="KW-0963">Cytoplasm</keyword>
<dbReference type="AlphaFoldDB" id="A0A4V3WKL1"/>
<feature type="short sequence motif" description="Cx2C motif 2" evidence="10">
    <location>
        <begin position="296"/>
        <end position="299"/>
    </location>
</feature>
<dbReference type="PANTHER" id="PTHR13273:SF14">
    <property type="entry name" value="ANAMORSIN"/>
    <property type="match status" value="1"/>
</dbReference>
<keyword evidence="7 10" id="KW-0408">Iron</keyword>
<dbReference type="GO" id="GO:0051539">
    <property type="term" value="F:4 iron, 4 sulfur cluster binding"/>
    <property type="evidence" value="ECO:0007669"/>
    <property type="project" value="UniProtKB-KW"/>
</dbReference>
<comment type="cofactor">
    <cofactor evidence="1 10">
        <name>[4Fe-4S] cluster</name>
        <dbReference type="ChEBI" id="CHEBI:49883"/>
    </cofactor>
</comment>
<feature type="binding site" evidence="10">
    <location>
        <position position="259"/>
    </location>
    <ligand>
        <name>[2Fe-2S] cluster</name>
        <dbReference type="ChEBI" id="CHEBI:190135"/>
    </ligand>
</feature>
<comment type="caution">
    <text evidence="13">The sequence shown here is derived from an EMBL/GenBank/DDBJ whole genome shotgun (WGS) entry which is preliminary data.</text>
</comment>
<feature type="binding site" evidence="10">
    <location>
        <position position="296"/>
    </location>
    <ligand>
        <name>[4Fe-4S] cluster</name>
        <dbReference type="ChEBI" id="CHEBI:49883"/>
    </ligand>
</feature>
<comment type="function">
    <text evidence="10">Component of the cytosolic iron-sulfur (Fe-S) protein assembly (CIA) machinery. Required for the maturation of extramitochondrial Fe-S proteins. Part of an electron transfer chain functioning in an early step of cytosolic Fe-S biogenesis, facilitating the de novo assembly of a [4Fe-4S] cluster on the cytosolic Fe-S scaffold complex. Electrons are transferred from NADPH via a FAD- and FMN-containing diflavin oxidoreductase. Together with the diflavin oxidoreductase, also required for the assembly of the diferric tyrosyl radical cofactor of ribonucleotide reductase (RNR), probably by providing electrons for reduction during radical cofactor maturation in the catalytic small subunit.</text>
</comment>
<dbReference type="EMBL" id="SDRB02011451">
    <property type="protein sequence ID" value="THG01297.1"/>
    <property type="molecule type" value="Genomic_DNA"/>
</dbReference>
<comment type="similarity">
    <text evidence="2 10">Belongs to the anamorsin family.</text>
</comment>
<keyword evidence="5 10" id="KW-0001">2Fe-2S</keyword>
<keyword evidence="6 10" id="KW-0479">Metal-binding</keyword>
<feature type="binding site" evidence="10">
    <location>
        <position position="254"/>
    </location>
    <ligand>
        <name>[2Fe-2S] cluster</name>
        <dbReference type="ChEBI" id="CHEBI:190135"/>
    </ligand>
</feature>
<evidence type="ECO:0000313" key="13">
    <source>
        <dbReference type="EMBL" id="THG01297.1"/>
    </source>
</evidence>
<dbReference type="PANTHER" id="PTHR13273">
    <property type="entry name" value="ANAMORSIN"/>
    <property type="match status" value="1"/>
</dbReference>
<dbReference type="STRING" id="542762.A0A4V3WKL1"/>
<dbReference type="GO" id="GO:0046872">
    <property type="term" value="F:metal ion binding"/>
    <property type="evidence" value="ECO:0007669"/>
    <property type="project" value="UniProtKB-KW"/>
</dbReference>
<feature type="short sequence motif" description="Cx2C motif 1" evidence="10">
    <location>
        <begin position="285"/>
        <end position="288"/>
    </location>
</feature>